<evidence type="ECO:0000256" key="5">
    <source>
        <dbReference type="SAM" id="Phobius"/>
    </source>
</evidence>
<dbReference type="GO" id="GO:0016020">
    <property type="term" value="C:membrane"/>
    <property type="evidence" value="ECO:0007669"/>
    <property type="project" value="UniProtKB-SubCell"/>
</dbReference>
<accession>A0A1I2Q926</accession>
<feature type="transmembrane region" description="Helical" evidence="5">
    <location>
        <begin position="115"/>
        <end position="132"/>
    </location>
</feature>
<evidence type="ECO:0000313" key="7">
    <source>
        <dbReference type="EMBL" id="SFG22121.1"/>
    </source>
</evidence>
<dbReference type="RefSeq" id="WP_092882803.1">
    <property type="nucleotide sequence ID" value="NZ_FOOI01000004.1"/>
</dbReference>
<evidence type="ECO:0000256" key="4">
    <source>
        <dbReference type="ARBA" id="ARBA00023136"/>
    </source>
</evidence>
<organism evidence="7 8">
    <name type="scientific">Actinopolymorpha cephalotaxi</name>
    <dbReference type="NCBI Taxonomy" id="504797"/>
    <lineage>
        <taxon>Bacteria</taxon>
        <taxon>Bacillati</taxon>
        <taxon>Actinomycetota</taxon>
        <taxon>Actinomycetes</taxon>
        <taxon>Propionibacteriales</taxon>
        <taxon>Actinopolymorphaceae</taxon>
        <taxon>Actinopolymorpha</taxon>
    </lineage>
</organism>
<evidence type="ECO:0000313" key="6">
    <source>
        <dbReference type="EMBL" id="NYH83394.1"/>
    </source>
</evidence>
<reference evidence="6 9" key="2">
    <citation type="submission" date="2020-07" db="EMBL/GenBank/DDBJ databases">
        <title>Sequencing the genomes of 1000 actinobacteria strains.</title>
        <authorList>
            <person name="Klenk H.-P."/>
        </authorList>
    </citation>
    <scope>NUCLEOTIDE SEQUENCE [LARGE SCALE GENOMIC DNA]</scope>
    <source>
        <strain evidence="6 9">DSM 45117</strain>
    </source>
</reference>
<dbReference type="Proteomes" id="UP000533017">
    <property type="component" value="Unassembled WGS sequence"/>
</dbReference>
<keyword evidence="3 5" id="KW-1133">Transmembrane helix</keyword>
<feature type="transmembrane region" description="Helical" evidence="5">
    <location>
        <begin position="91"/>
        <end position="109"/>
    </location>
</feature>
<comment type="subcellular location">
    <subcellularLocation>
        <location evidence="1">Membrane</location>
        <topology evidence="1">Multi-pass membrane protein</topology>
    </subcellularLocation>
</comment>
<name>A0A1I2Q926_9ACTN</name>
<proteinExistence type="predicted"/>
<gene>
    <name evidence="6" type="ORF">FHR37_002245</name>
    <name evidence="7" type="ORF">SAMN05421678_104359</name>
</gene>
<protein>
    <submittedName>
        <fullName evidence="7">DoxX-like family protein</fullName>
    </submittedName>
    <submittedName>
        <fullName evidence="6">Membrane protein YphA (DoxX/SURF4 family)</fullName>
    </submittedName>
</protein>
<dbReference type="EMBL" id="FOOI01000004">
    <property type="protein sequence ID" value="SFG22121.1"/>
    <property type="molecule type" value="Genomic_DNA"/>
</dbReference>
<evidence type="ECO:0000256" key="1">
    <source>
        <dbReference type="ARBA" id="ARBA00004141"/>
    </source>
</evidence>
<feature type="transmembrane region" description="Helical" evidence="5">
    <location>
        <begin position="66"/>
        <end position="84"/>
    </location>
</feature>
<keyword evidence="9" id="KW-1185">Reference proteome</keyword>
<evidence type="ECO:0000256" key="2">
    <source>
        <dbReference type="ARBA" id="ARBA00022692"/>
    </source>
</evidence>
<evidence type="ECO:0000313" key="9">
    <source>
        <dbReference type="Proteomes" id="UP000533017"/>
    </source>
</evidence>
<dbReference type="OrthoDB" id="3576439at2"/>
<dbReference type="STRING" id="504797.SAMN05421678_104359"/>
<dbReference type="InterPro" id="IPR032808">
    <property type="entry name" value="DoxX"/>
</dbReference>
<sequence>MSESVSRRGTNSTDTASPAAAGRAANIGLWVAQAVTALTFLVAALGKFGGDPMVVATFDRIGFGDWFRYLIGVLEILGAIALFVPRLAGLAGLAFVALMVGAVVVTLAVAGGNVVLPLALLILSAVIAWGRWRSTTSLWNALTRR</sequence>
<keyword evidence="2 5" id="KW-0812">Transmembrane</keyword>
<dbReference type="EMBL" id="JACBZA010000001">
    <property type="protein sequence ID" value="NYH83394.1"/>
    <property type="molecule type" value="Genomic_DNA"/>
</dbReference>
<dbReference type="AlphaFoldDB" id="A0A1I2Q926"/>
<reference evidence="7 8" key="1">
    <citation type="submission" date="2016-10" db="EMBL/GenBank/DDBJ databases">
        <authorList>
            <person name="de Groot N.N."/>
        </authorList>
    </citation>
    <scope>NUCLEOTIDE SEQUENCE [LARGE SCALE GENOMIC DNA]</scope>
    <source>
        <strain evidence="7 8">CPCC 202808</strain>
    </source>
</reference>
<dbReference type="Proteomes" id="UP000199052">
    <property type="component" value="Unassembled WGS sequence"/>
</dbReference>
<dbReference type="Pfam" id="PF13564">
    <property type="entry name" value="DoxX_2"/>
    <property type="match status" value="1"/>
</dbReference>
<evidence type="ECO:0000313" key="8">
    <source>
        <dbReference type="Proteomes" id="UP000199052"/>
    </source>
</evidence>
<feature type="transmembrane region" description="Helical" evidence="5">
    <location>
        <begin position="27"/>
        <end position="46"/>
    </location>
</feature>
<evidence type="ECO:0000256" key="3">
    <source>
        <dbReference type="ARBA" id="ARBA00022989"/>
    </source>
</evidence>
<keyword evidence="4 5" id="KW-0472">Membrane</keyword>